<dbReference type="OrthoDB" id="9803927at2"/>
<dbReference type="PANTHER" id="PTHR11575:SF24">
    <property type="entry name" value="5'-NUCLEOTIDASE"/>
    <property type="match status" value="1"/>
</dbReference>
<evidence type="ECO:0000256" key="2">
    <source>
        <dbReference type="ARBA" id="ARBA00022729"/>
    </source>
</evidence>
<dbReference type="Pfam" id="PF02872">
    <property type="entry name" value="5_nucleotid_C"/>
    <property type="match status" value="1"/>
</dbReference>
<gene>
    <name evidence="6" type="ORF">IQ22_01719</name>
</gene>
<dbReference type="PROSITE" id="PS00785">
    <property type="entry name" value="5_NUCLEOTIDASE_1"/>
    <property type="match status" value="1"/>
</dbReference>
<name>A0A562QFK5_9PSED</name>
<dbReference type="EMBL" id="VLKY01000005">
    <property type="protein sequence ID" value="TWI54816.1"/>
    <property type="molecule type" value="Genomic_DNA"/>
</dbReference>
<dbReference type="GO" id="GO:0030288">
    <property type="term" value="C:outer membrane-bounded periplasmic space"/>
    <property type="evidence" value="ECO:0007669"/>
    <property type="project" value="TreeGrafter"/>
</dbReference>
<dbReference type="Pfam" id="PF00149">
    <property type="entry name" value="Metallophos"/>
    <property type="match status" value="1"/>
</dbReference>
<protein>
    <submittedName>
        <fullName evidence="6">5'-nucleotidase</fullName>
    </submittedName>
</protein>
<dbReference type="PANTHER" id="PTHR11575">
    <property type="entry name" value="5'-NUCLEOTIDASE-RELATED"/>
    <property type="match status" value="1"/>
</dbReference>
<evidence type="ECO:0000256" key="3">
    <source>
        <dbReference type="RuleBase" id="RU362119"/>
    </source>
</evidence>
<dbReference type="RefSeq" id="WP_145140718.1">
    <property type="nucleotide sequence ID" value="NZ_VLKY01000005.1"/>
</dbReference>
<dbReference type="InterPro" id="IPR008334">
    <property type="entry name" value="5'-Nucleotdase_C"/>
</dbReference>
<dbReference type="GO" id="GO:0008768">
    <property type="term" value="F:UDP-sugar diphosphatase activity"/>
    <property type="evidence" value="ECO:0007669"/>
    <property type="project" value="TreeGrafter"/>
</dbReference>
<comment type="caution">
    <text evidence="6">The sequence shown here is derived from an EMBL/GenBank/DDBJ whole genome shotgun (WGS) entry which is preliminary data.</text>
</comment>
<dbReference type="SUPFAM" id="SSF55816">
    <property type="entry name" value="5'-nucleotidase (syn. UDP-sugar hydrolase), C-terminal domain"/>
    <property type="match status" value="1"/>
</dbReference>
<accession>A0A562QFK5</accession>
<keyword evidence="3" id="KW-0378">Hydrolase</keyword>
<evidence type="ECO:0000313" key="6">
    <source>
        <dbReference type="EMBL" id="TWI54816.1"/>
    </source>
</evidence>
<dbReference type="Gene3D" id="3.60.21.10">
    <property type="match status" value="1"/>
</dbReference>
<dbReference type="InterPro" id="IPR006146">
    <property type="entry name" value="5'-Nucleotdase_CS"/>
</dbReference>
<proteinExistence type="inferred from homology"/>
<evidence type="ECO:0000256" key="1">
    <source>
        <dbReference type="ARBA" id="ARBA00006654"/>
    </source>
</evidence>
<dbReference type="GO" id="GO:0009166">
    <property type="term" value="P:nucleotide catabolic process"/>
    <property type="evidence" value="ECO:0007669"/>
    <property type="project" value="InterPro"/>
</dbReference>
<dbReference type="InterPro" id="IPR006179">
    <property type="entry name" value="5_nucleotidase/apyrase"/>
</dbReference>
<dbReference type="SUPFAM" id="SSF56300">
    <property type="entry name" value="Metallo-dependent phosphatases"/>
    <property type="match status" value="1"/>
</dbReference>
<dbReference type="AlphaFoldDB" id="A0A562QFK5"/>
<evidence type="ECO:0000259" key="4">
    <source>
        <dbReference type="Pfam" id="PF00149"/>
    </source>
</evidence>
<keyword evidence="3" id="KW-0547">Nucleotide-binding</keyword>
<organism evidence="6 7">
    <name type="scientific">Pseudomonas duriflava</name>
    <dbReference type="NCBI Taxonomy" id="459528"/>
    <lineage>
        <taxon>Bacteria</taxon>
        <taxon>Pseudomonadati</taxon>
        <taxon>Pseudomonadota</taxon>
        <taxon>Gammaproteobacteria</taxon>
        <taxon>Pseudomonadales</taxon>
        <taxon>Pseudomonadaceae</taxon>
        <taxon>Pseudomonas</taxon>
    </lineage>
</organism>
<keyword evidence="7" id="KW-1185">Reference proteome</keyword>
<feature type="chain" id="PRO_5022272330" evidence="3">
    <location>
        <begin position="29"/>
        <end position="565"/>
    </location>
</feature>
<dbReference type="Gene3D" id="3.90.780.10">
    <property type="entry name" value="5'-Nucleotidase, C-terminal domain"/>
    <property type="match status" value="1"/>
</dbReference>
<dbReference type="GO" id="GO:0046872">
    <property type="term" value="F:metal ion binding"/>
    <property type="evidence" value="ECO:0007669"/>
    <property type="project" value="InterPro"/>
</dbReference>
<keyword evidence="2 3" id="KW-0732">Signal</keyword>
<dbReference type="InterPro" id="IPR004843">
    <property type="entry name" value="Calcineurin-like_PHP"/>
</dbReference>
<dbReference type="InterPro" id="IPR036907">
    <property type="entry name" value="5'-Nucleotdase_C_sf"/>
</dbReference>
<comment type="similarity">
    <text evidence="1 3">Belongs to the 5'-nucleotidase family.</text>
</comment>
<evidence type="ECO:0000313" key="7">
    <source>
        <dbReference type="Proteomes" id="UP000316905"/>
    </source>
</evidence>
<sequence length="565" mass="60673">MLRNTLSLRWACALILAGLVGCATSPRAPVEVNILAINDFHGYLQPNTFRYADPAAPDGVRSIKAGGIATLGGMLDELRQQDPQLLFVSAGDLIGGSPPISALWADEPTLEAFKAMGLRFSALGNHELDAGKEELLRQIHGGCDSVRKDKACTFRADFSGTGFPYLAANVIDTQTGQPLLPPYRIEEAHGVKVAFVGAVLQDVASVVRPSGLAGLRVTDEAEAINALIPELEKQGVNAIVAVVHQGGATPEPFDKPDCEHLQGDIVDIAQRLSPRVDALISAHTHQAYLCRVGRLLITQGNSYGHLLTHLTLTVTPGEHRVTSVTASNLVADPNRYKPSPQLAALQAEIESRSRDILQRPIARIQGNLLGRKLNRAGESLAGNVIADAQLAATRSMGAQVAFMNLGGIRGDLFLEPGQDRLTYSQVASVQPFNNSLVLLTLTGSQLQALLNEQWSQTGDFNPLQVSSTFSYRWDGRRPVNDRVVPGSLRIEGKPVEANRSYTVVVNNFLAEGGDRFSILTKAQTHRDTGISDIEALINHLMALDKAGTPAGGATAERIVRVDKTL</sequence>
<feature type="domain" description="5'-Nucleotidase C-terminal" evidence="5">
    <location>
        <begin position="371"/>
        <end position="520"/>
    </location>
</feature>
<dbReference type="GO" id="GO:0000166">
    <property type="term" value="F:nucleotide binding"/>
    <property type="evidence" value="ECO:0007669"/>
    <property type="project" value="UniProtKB-KW"/>
</dbReference>
<reference evidence="6 7" key="1">
    <citation type="journal article" date="2015" name="Stand. Genomic Sci.">
        <title>Genomic Encyclopedia of Bacterial and Archaeal Type Strains, Phase III: the genomes of soil and plant-associated and newly described type strains.</title>
        <authorList>
            <person name="Whitman W.B."/>
            <person name="Woyke T."/>
            <person name="Klenk H.P."/>
            <person name="Zhou Y."/>
            <person name="Lilburn T.G."/>
            <person name="Beck B.J."/>
            <person name="De Vos P."/>
            <person name="Vandamme P."/>
            <person name="Eisen J.A."/>
            <person name="Garrity G."/>
            <person name="Hugenholtz P."/>
            <person name="Kyrpides N.C."/>
        </authorList>
    </citation>
    <scope>NUCLEOTIDE SEQUENCE [LARGE SCALE GENOMIC DNA]</scope>
    <source>
        <strain evidence="6 7">CGMCC 1.6858</strain>
    </source>
</reference>
<dbReference type="Proteomes" id="UP000316905">
    <property type="component" value="Unassembled WGS sequence"/>
</dbReference>
<feature type="domain" description="Calcineurin-like phosphoesterase" evidence="4">
    <location>
        <begin position="33"/>
        <end position="286"/>
    </location>
</feature>
<dbReference type="GO" id="GO:0008253">
    <property type="term" value="F:5'-nucleotidase activity"/>
    <property type="evidence" value="ECO:0007669"/>
    <property type="project" value="TreeGrafter"/>
</dbReference>
<dbReference type="InterPro" id="IPR029052">
    <property type="entry name" value="Metallo-depent_PP-like"/>
</dbReference>
<dbReference type="PROSITE" id="PS51257">
    <property type="entry name" value="PROKAR_LIPOPROTEIN"/>
    <property type="match status" value="1"/>
</dbReference>
<dbReference type="PRINTS" id="PR01607">
    <property type="entry name" value="APYRASEFAMLY"/>
</dbReference>
<feature type="signal peptide" evidence="3">
    <location>
        <begin position="1"/>
        <end position="28"/>
    </location>
</feature>
<evidence type="ECO:0000259" key="5">
    <source>
        <dbReference type="Pfam" id="PF02872"/>
    </source>
</evidence>